<evidence type="ECO:0000256" key="2">
    <source>
        <dbReference type="SAM" id="Phobius"/>
    </source>
</evidence>
<dbReference type="InterPro" id="IPR018713">
    <property type="entry name" value="MPAB/Lcp_cat_dom"/>
</dbReference>
<evidence type="ECO:0000313" key="7">
    <source>
        <dbReference type="Proteomes" id="UP001185922"/>
    </source>
</evidence>
<protein>
    <submittedName>
        <fullName evidence="5">Oxygenase MpaB family protein</fullName>
    </submittedName>
</protein>
<feature type="transmembrane region" description="Helical" evidence="2">
    <location>
        <begin position="236"/>
        <end position="258"/>
    </location>
</feature>
<dbReference type="EMBL" id="JAWLKI010000030">
    <property type="protein sequence ID" value="MDV6309579.1"/>
    <property type="molecule type" value="Genomic_DNA"/>
</dbReference>
<feature type="domain" description="ER-bound oxygenase mpaB/mpaB'/Rubber oxygenase catalytic" evidence="3">
    <location>
        <begin position="64"/>
        <end position="285"/>
    </location>
</feature>
<name>A0AAE4U5K7_9ACTN</name>
<keyword evidence="2" id="KW-1133">Transmembrane helix</keyword>
<sequence>MASEPITSGSSALSPQTSADATPEIEQFLAAEKPDTEFLPSTARMSRAELDALPSAQNLDPLGIGVLAGAANVIMQLSLPAVGYGVYESRVDSGNLFKHPLKRGRTTLSYLAVAGLGSAKDRKAYRKAIGKAHAQVRSTTDSPVKYNAFDPKLQLWVAACLYRGTEDVHRIFGGMTEVSDEFYQAGAVLGTTLQVPREAWPADRAAFEEYWNETVETLEIDPVIREYLMRIARAEFLGPIVAKLLGWYFEILAIGFLPENFRRKMDVRLSPWQQLFFDKHNAALRAIITRAPKPVRSFPFNLLLADVRWRMRTGRPLV</sequence>
<evidence type="ECO:0000313" key="5">
    <source>
        <dbReference type="EMBL" id="MDV6312615.1"/>
    </source>
</evidence>
<organism evidence="5 7">
    <name type="scientific">Gordonia amicalis</name>
    <dbReference type="NCBI Taxonomy" id="89053"/>
    <lineage>
        <taxon>Bacteria</taxon>
        <taxon>Bacillati</taxon>
        <taxon>Actinomycetota</taxon>
        <taxon>Actinomycetes</taxon>
        <taxon>Mycobacteriales</taxon>
        <taxon>Gordoniaceae</taxon>
        <taxon>Gordonia</taxon>
    </lineage>
</organism>
<dbReference type="Proteomes" id="UP001185779">
    <property type="component" value="Unassembled WGS sequence"/>
</dbReference>
<feature type="compositionally biased region" description="Polar residues" evidence="1">
    <location>
        <begin position="1"/>
        <end position="20"/>
    </location>
</feature>
<dbReference type="PANTHER" id="PTHR36151">
    <property type="entry name" value="BLR2777 PROTEIN"/>
    <property type="match status" value="1"/>
</dbReference>
<keyword evidence="2" id="KW-0472">Membrane</keyword>
<dbReference type="PANTHER" id="PTHR36151:SF3">
    <property type="entry name" value="ER-BOUND OXYGENASE MPAB_MPAB'_RUBBER OXYGENASE CATALYTIC DOMAIN-CONTAINING PROTEIN"/>
    <property type="match status" value="1"/>
</dbReference>
<dbReference type="AlphaFoldDB" id="A0AAE4U5K7"/>
<dbReference type="Proteomes" id="UP001185922">
    <property type="component" value="Unassembled WGS sequence"/>
</dbReference>
<accession>A0AAE4U5K7</accession>
<evidence type="ECO:0000259" key="3">
    <source>
        <dbReference type="Pfam" id="PF09995"/>
    </source>
</evidence>
<keyword evidence="2" id="KW-0812">Transmembrane</keyword>
<reference evidence="5 6" key="1">
    <citation type="submission" date="2023-10" db="EMBL/GenBank/DDBJ databases">
        <title>Development of a sustainable strategy for remediation of hydrocarbon-contaminated territories based on the waste exchange concept.</title>
        <authorList>
            <person name="Krivoruchko A."/>
        </authorList>
    </citation>
    <scope>NUCLEOTIDE SEQUENCE</scope>
    <source>
        <strain evidence="4 6">IEGM 1266</strain>
        <strain evidence="5">IEGM 1279</strain>
    </source>
</reference>
<gene>
    <name evidence="4" type="ORF">R3P94_20130</name>
    <name evidence="5" type="ORF">R3Q15_12085</name>
</gene>
<dbReference type="EMBL" id="JAWLKH010000011">
    <property type="protein sequence ID" value="MDV6312615.1"/>
    <property type="molecule type" value="Genomic_DNA"/>
</dbReference>
<evidence type="ECO:0000313" key="6">
    <source>
        <dbReference type="Proteomes" id="UP001185779"/>
    </source>
</evidence>
<evidence type="ECO:0000313" key="4">
    <source>
        <dbReference type="EMBL" id="MDV6309579.1"/>
    </source>
</evidence>
<feature type="region of interest" description="Disordered" evidence="1">
    <location>
        <begin position="1"/>
        <end position="24"/>
    </location>
</feature>
<evidence type="ECO:0000256" key="1">
    <source>
        <dbReference type="SAM" id="MobiDB-lite"/>
    </source>
</evidence>
<dbReference type="Pfam" id="PF09995">
    <property type="entry name" value="MPAB_Lcp_cat"/>
    <property type="match status" value="1"/>
</dbReference>
<proteinExistence type="predicted"/>
<keyword evidence="6" id="KW-1185">Reference proteome</keyword>
<dbReference type="RefSeq" id="WP_024499429.1">
    <property type="nucleotide sequence ID" value="NZ_JAPWID010000003.1"/>
</dbReference>
<dbReference type="GO" id="GO:0016491">
    <property type="term" value="F:oxidoreductase activity"/>
    <property type="evidence" value="ECO:0007669"/>
    <property type="project" value="InterPro"/>
</dbReference>
<comment type="caution">
    <text evidence="5">The sequence shown here is derived from an EMBL/GenBank/DDBJ whole genome shotgun (WGS) entry which is preliminary data.</text>
</comment>